<dbReference type="PANTHER" id="PTHR30605:SF0">
    <property type="entry name" value="ANHYDRO-N-ACETYLMURAMIC ACID KINASE"/>
    <property type="match status" value="1"/>
</dbReference>
<dbReference type="HAMAP" id="MF_01270">
    <property type="entry name" value="AnhMurNAc_kinase"/>
    <property type="match status" value="1"/>
</dbReference>
<dbReference type="GO" id="GO:0016301">
    <property type="term" value="F:kinase activity"/>
    <property type="evidence" value="ECO:0007669"/>
    <property type="project" value="UniProtKB-KW"/>
</dbReference>
<dbReference type="GO" id="GO:0097175">
    <property type="term" value="P:1,6-anhydro-N-acetyl-beta-muramic acid catabolic process"/>
    <property type="evidence" value="ECO:0007669"/>
    <property type="project" value="UniProtKB-UniRule"/>
</dbReference>
<reference evidence="3" key="1">
    <citation type="submission" date="2025-08" db="UniProtKB">
        <authorList>
            <consortium name="RefSeq"/>
        </authorList>
    </citation>
    <scope>IDENTIFICATION</scope>
</reference>
<dbReference type="Gene3D" id="3.30.420.40">
    <property type="match status" value="3"/>
</dbReference>
<gene>
    <name evidence="1" type="primary">anmK</name>
</gene>
<dbReference type="RefSeq" id="WP_028310456.1">
    <property type="nucleotide sequence ID" value="NZ_AXWS01000007.1"/>
</dbReference>
<comment type="pathway">
    <text evidence="1">Cell wall biogenesis; peptidoglycan recycling.</text>
</comment>
<keyword evidence="1" id="KW-0119">Carbohydrate metabolism</keyword>
<name>A0A9U5GQE2_9BURK</name>
<keyword evidence="1" id="KW-0067">ATP-binding</keyword>
<evidence type="ECO:0000256" key="1">
    <source>
        <dbReference type="HAMAP-Rule" id="MF_01270"/>
    </source>
</evidence>
<comment type="catalytic activity">
    <reaction evidence="1">
        <text>1,6-anhydro-N-acetyl-beta-muramate + ATP + H2O = N-acetyl-D-muramate 6-phosphate + ADP + H(+)</text>
        <dbReference type="Rhea" id="RHEA:24952"/>
        <dbReference type="ChEBI" id="CHEBI:15377"/>
        <dbReference type="ChEBI" id="CHEBI:15378"/>
        <dbReference type="ChEBI" id="CHEBI:30616"/>
        <dbReference type="ChEBI" id="CHEBI:58690"/>
        <dbReference type="ChEBI" id="CHEBI:58722"/>
        <dbReference type="ChEBI" id="CHEBI:456216"/>
        <dbReference type="EC" id="2.7.1.170"/>
    </reaction>
</comment>
<comment type="function">
    <text evidence="1">Catalyzes the specific phosphorylation of 1,6-anhydro-N-acetylmuramic acid (anhMurNAc) with the simultaneous cleavage of the 1,6-anhydro ring, generating MurNAc-6-P. Is required for the utilization of anhMurNAc either imported from the medium or derived from its own cell wall murein, and thus plays a role in cell wall recycling.</text>
</comment>
<keyword evidence="1" id="KW-0808">Transferase</keyword>
<organism evidence="2 3">
    <name type="scientific">Derxia gummosa DSM 723</name>
    <dbReference type="NCBI Taxonomy" id="1121388"/>
    <lineage>
        <taxon>Bacteria</taxon>
        <taxon>Pseudomonadati</taxon>
        <taxon>Pseudomonadota</taxon>
        <taxon>Betaproteobacteria</taxon>
        <taxon>Burkholderiales</taxon>
        <taxon>Alcaligenaceae</taxon>
        <taxon>Derxia</taxon>
    </lineage>
</organism>
<evidence type="ECO:0000313" key="2">
    <source>
        <dbReference type="Proteomes" id="UP000675920"/>
    </source>
</evidence>
<accession>A0A9U5GQE2</accession>
<keyword evidence="1 3" id="KW-0418">Kinase</keyword>
<dbReference type="InterPro" id="IPR005338">
    <property type="entry name" value="Anhydro_N_Ac-Mur_kinase"/>
</dbReference>
<dbReference type="EC" id="2.7.1.170" evidence="1"/>
<proteinExistence type="inferred from homology"/>
<evidence type="ECO:0000313" key="3">
    <source>
        <dbReference type="RefSeq" id="WP_028310456.1"/>
    </source>
</evidence>
<protein>
    <recommendedName>
        <fullName evidence="1">Anhydro-N-acetylmuramic acid kinase</fullName>
        <ecNumber evidence="1">2.7.1.170</ecNumber>
    </recommendedName>
    <alternativeName>
        <fullName evidence="1">AnhMurNAc kinase</fullName>
    </alternativeName>
</protein>
<dbReference type="AlphaFoldDB" id="A0A9U5GQE2"/>
<dbReference type="GO" id="GO:0006040">
    <property type="term" value="P:amino sugar metabolic process"/>
    <property type="evidence" value="ECO:0007669"/>
    <property type="project" value="InterPro"/>
</dbReference>
<dbReference type="PANTHER" id="PTHR30605">
    <property type="entry name" value="ANHYDRO-N-ACETYLMURAMIC ACID KINASE"/>
    <property type="match status" value="1"/>
</dbReference>
<sequence length="403" mass="41832">MLCIGLMSGTSLDGIDGVLVRFSADAAPAAPRAAALLPGWPANAAEPDAKPTDAMAGTVAALSSGDRPTLLGHVHRPFPPALRTELLALQRPVADELHRAAVAAVGVADAYAEVVAALLPMAADEPVAVIGAHGQTVRHRPECGYTLQLLDGARLAERSGITVIGDLRSRDIAAGGQGAPLVPAFHAAVFGTADGEVLVANIGGIANVSRLGADGSVTGHDVGPGNVLLDLWVERHLGEPFDRNGAWASIGDTDDMLLDELLDEEFFDRAPPKSTGRDLFNADWLDRKLAAWSFLAPEDVQRTLVELTAIGIAREVTPRTARVIVCGGGARNAELMLALSAHVALTAPDCVVGTSAEHGVAPEHVEAMAFAWLAMRHERGLPGNLPAVTGAQGVRLLGARHPA</sequence>
<keyword evidence="2" id="KW-1185">Reference proteome</keyword>
<keyword evidence="1" id="KW-0547">Nucleotide-binding</keyword>
<dbReference type="Pfam" id="PF03702">
    <property type="entry name" value="AnmK"/>
    <property type="match status" value="1"/>
</dbReference>
<dbReference type="Proteomes" id="UP000675920">
    <property type="component" value="Unplaced"/>
</dbReference>
<comment type="similarity">
    <text evidence="1">Belongs to the anhydro-N-acetylmuramic acid kinase family.</text>
</comment>
<comment type="pathway">
    <text evidence="1">Amino-sugar metabolism; 1,6-anhydro-N-acetylmuramate degradation.</text>
</comment>
<dbReference type="SUPFAM" id="SSF53067">
    <property type="entry name" value="Actin-like ATPase domain"/>
    <property type="match status" value="1"/>
</dbReference>
<dbReference type="InterPro" id="IPR043129">
    <property type="entry name" value="ATPase_NBD"/>
</dbReference>
<feature type="binding site" evidence="1">
    <location>
        <begin position="9"/>
        <end position="16"/>
    </location>
    <ligand>
        <name>ATP</name>
        <dbReference type="ChEBI" id="CHEBI:30616"/>
    </ligand>
</feature>
<dbReference type="GO" id="GO:0005524">
    <property type="term" value="F:ATP binding"/>
    <property type="evidence" value="ECO:0007669"/>
    <property type="project" value="UniProtKB-UniRule"/>
</dbReference>
<dbReference type="NCBIfam" id="NF007139">
    <property type="entry name" value="PRK09585.1-3"/>
    <property type="match status" value="1"/>
</dbReference>
<dbReference type="GO" id="GO:0009254">
    <property type="term" value="P:peptidoglycan turnover"/>
    <property type="evidence" value="ECO:0007669"/>
    <property type="project" value="UniProtKB-UniRule"/>
</dbReference>
<dbReference type="GO" id="GO:0016773">
    <property type="term" value="F:phosphotransferase activity, alcohol group as acceptor"/>
    <property type="evidence" value="ECO:0007669"/>
    <property type="project" value="UniProtKB-UniRule"/>
</dbReference>